<gene>
    <name evidence="33" type="ORF">BOKJ2_LOCUS10215</name>
</gene>
<reference evidence="33" key="1">
    <citation type="submission" date="2020-09" db="EMBL/GenBank/DDBJ databases">
        <authorList>
            <person name="Kikuchi T."/>
        </authorList>
    </citation>
    <scope>NUCLEOTIDE SEQUENCE</scope>
    <source>
        <strain evidence="33">SH1</strain>
    </source>
</reference>
<evidence type="ECO:0000256" key="3">
    <source>
        <dbReference type="ARBA" id="ARBA00000895"/>
    </source>
</evidence>
<dbReference type="UniPathway" id="UPA00230"/>
<evidence type="ECO:0000256" key="8">
    <source>
        <dbReference type="ARBA" id="ARBA00004477"/>
    </source>
</evidence>
<feature type="active site" evidence="30">
    <location>
        <position position="381"/>
    </location>
</feature>
<dbReference type="EMBL" id="CAJFCW020000005">
    <property type="protein sequence ID" value="CAG9117886.1"/>
    <property type="molecule type" value="Genomic_DNA"/>
</dbReference>
<comment type="catalytic activity">
    <reaction evidence="1">
        <text>hexadecane-1,2-diol + hexadecanoyl-CoA = 2-hydroxyhexadecyl hexadecanoate + CoA</text>
        <dbReference type="Rhea" id="RHEA:38171"/>
        <dbReference type="ChEBI" id="CHEBI:57287"/>
        <dbReference type="ChEBI" id="CHEBI:57379"/>
        <dbReference type="ChEBI" id="CHEBI:75586"/>
        <dbReference type="ChEBI" id="CHEBI:75587"/>
    </reaction>
    <physiologicalReaction direction="left-to-right" evidence="1">
        <dbReference type="Rhea" id="RHEA:38172"/>
    </physiologicalReaction>
</comment>
<evidence type="ECO:0000256" key="26">
    <source>
        <dbReference type="ARBA" id="ARBA00048907"/>
    </source>
</evidence>
<evidence type="ECO:0000256" key="20">
    <source>
        <dbReference type="ARBA" id="ARBA00047807"/>
    </source>
</evidence>
<evidence type="ECO:0000313" key="33">
    <source>
        <dbReference type="EMBL" id="CAD5223445.1"/>
    </source>
</evidence>
<evidence type="ECO:0000256" key="31">
    <source>
        <dbReference type="SAM" id="MobiDB-lite"/>
    </source>
</evidence>
<comment type="catalytic activity">
    <reaction evidence="25">
        <text>1,2-di-(9Z-octadecenoyl)-glycerol + (9Z)-octadecenoate + H(+) = 1,2,3-tri-(9Z-octadecenoyl)-glycerol + H2O</text>
        <dbReference type="Rhea" id="RHEA:38379"/>
        <dbReference type="ChEBI" id="CHEBI:15377"/>
        <dbReference type="ChEBI" id="CHEBI:15378"/>
        <dbReference type="ChEBI" id="CHEBI:30823"/>
        <dbReference type="ChEBI" id="CHEBI:52323"/>
        <dbReference type="ChEBI" id="CHEBI:53753"/>
    </reaction>
    <physiologicalReaction direction="left-to-right" evidence="25">
        <dbReference type="Rhea" id="RHEA:38380"/>
    </physiologicalReaction>
</comment>
<feature type="transmembrane region" description="Helical" evidence="32">
    <location>
        <begin position="103"/>
        <end position="123"/>
    </location>
</feature>
<protein>
    <recommendedName>
        <fullName evidence="29">O-acyltransferase</fullName>
    </recommendedName>
</protein>
<evidence type="ECO:0000256" key="7">
    <source>
        <dbReference type="ARBA" id="ARBA00001764"/>
    </source>
</evidence>
<comment type="catalytic activity">
    <reaction evidence="23">
        <text>1-octadecanoyl-2-(5Z,8Z,11Z,14Z-eicosatetraenoyl)-sn-glycerol + (9Z)-octadecenoyl-CoA = 1-octadecanoyl-2-(5Z,8Z,11Z,14Z)-eicosatetraenoyl-3-(9Z)-octadecenoyl-sn-glycerol + CoA</text>
        <dbReference type="Rhea" id="RHEA:38307"/>
        <dbReference type="ChEBI" id="CHEBI:57287"/>
        <dbReference type="ChEBI" id="CHEBI:57387"/>
        <dbReference type="ChEBI" id="CHEBI:75728"/>
        <dbReference type="ChEBI" id="CHEBI:75729"/>
    </reaction>
    <physiologicalReaction direction="left-to-right" evidence="23">
        <dbReference type="Rhea" id="RHEA:38308"/>
    </physiologicalReaction>
</comment>
<evidence type="ECO:0000256" key="17">
    <source>
        <dbReference type="ARBA" id="ARBA00023610"/>
    </source>
</evidence>
<feature type="transmembrane region" description="Helical" evidence="32">
    <location>
        <begin position="135"/>
        <end position="157"/>
    </location>
</feature>
<evidence type="ECO:0000256" key="30">
    <source>
        <dbReference type="PIRSR" id="PIRSR000439-1"/>
    </source>
</evidence>
<evidence type="ECO:0000256" key="5">
    <source>
        <dbReference type="ARBA" id="ARBA00001313"/>
    </source>
</evidence>
<dbReference type="PANTHER" id="PTHR10408">
    <property type="entry name" value="STEROL O-ACYLTRANSFERASE"/>
    <property type="match status" value="1"/>
</dbReference>
<sequence length="463" mass="53487">MSGARRRRTSKPREDDSSSSSGIQTTPKPKKSFTEVAPDQPVHVAQDSLFSSSSGWTNYQGFFNLAILLLVVSNGRVALENLIKYGILINPLDWVGWAPLTPWHWPNIAIMLGTNISIILSLLVEKFMAVGYGGYRFSVVFYTILMISHFVIPAIISTKIDSNPLYNCWTLTLVVIEGLKLVSYAQVNYWCRTAYREGKIKQQDNPHNYPNNLTISNVYYFMAAPTLCYELRFPRTPMQRKRFLVKRVVEFITFSFIIVALCQQWVMPLVKNSIGPFSEMDFKRCLERVLKLAIPNHLLWLLGFYTIFHSGLNLLAEILRFGDREFYLDFWNAETISYFWRTWNMPVHRWCVRHVFRPIVNNGYSKITAAIVVFLISAFFHEYIVSVPLHMFRLWAFNGMLAQIPLSILTDKFFKGGRSGNIIVWLSLILGQPMAILMYVHDWYLINHPGHTPVPINQTIPHI</sequence>
<evidence type="ECO:0000256" key="23">
    <source>
        <dbReference type="ARBA" id="ARBA00048614"/>
    </source>
</evidence>
<evidence type="ECO:0000256" key="21">
    <source>
        <dbReference type="ARBA" id="ARBA00048096"/>
    </source>
</evidence>
<keyword evidence="16 29" id="KW-0012">Acyltransferase</keyword>
<comment type="subcellular location">
    <subcellularLocation>
        <location evidence="8 29">Endoplasmic reticulum membrane</location>
        <topology evidence="8 29">Multi-pass membrane protein</topology>
    </subcellularLocation>
</comment>
<evidence type="ECO:0000256" key="25">
    <source>
        <dbReference type="ARBA" id="ARBA00048728"/>
    </source>
</evidence>
<evidence type="ECO:0000256" key="13">
    <source>
        <dbReference type="ARBA" id="ARBA00022824"/>
    </source>
</evidence>
<dbReference type="GO" id="GO:0004144">
    <property type="term" value="F:diacylglycerol O-acyltransferase activity"/>
    <property type="evidence" value="ECO:0007669"/>
    <property type="project" value="UniProtKB-EC"/>
</dbReference>
<dbReference type="PIRSF" id="PIRSF000439">
    <property type="entry name" value="Oat_ACAT_DAG_ARE"/>
    <property type="match status" value="1"/>
</dbReference>
<comment type="catalytic activity">
    <reaction evidence="27">
        <text>1-(9Z-octadecenoyl)-glycerol + (9Z)-octadecenoyl-CoA = 1,2-di-(9Z-octadecenoyl)-glycerol + CoA</text>
        <dbReference type="Rhea" id="RHEA:37915"/>
        <dbReference type="ChEBI" id="CHEBI:52323"/>
        <dbReference type="ChEBI" id="CHEBI:57287"/>
        <dbReference type="ChEBI" id="CHEBI:57387"/>
        <dbReference type="ChEBI" id="CHEBI:75342"/>
    </reaction>
    <physiologicalReaction direction="left-to-right" evidence="27">
        <dbReference type="Rhea" id="RHEA:37916"/>
    </physiologicalReaction>
</comment>
<evidence type="ECO:0000256" key="24">
    <source>
        <dbReference type="ARBA" id="ARBA00048634"/>
    </source>
</evidence>
<evidence type="ECO:0000256" key="1">
    <source>
        <dbReference type="ARBA" id="ARBA00000174"/>
    </source>
</evidence>
<dbReference type="Pfam" id="PF03062">
    <property type="entry name" value="MBOAT"/>
    <property type="match status" value="1"/>
</dbReference>
<keyword evidence="14 32" id="KW-1133">Transmembrane helix</keyword>
<comment type="catalytic activity">
    <reaction evidence="18">
        <text>1,2-di-(9Z-octadecenoyl)-sn-glycerol + (9Z)-octadecenoyl-CoA = 1,2,3-tri-(9Z-octadecenoyl)-glycerol + CoA</text>
        <dbReference type="Rhea" id="RHEA:38219"/>
        <dbReference type="ChEBI" id="CHEBI:52333"/>
        <dbReference type="ChEBI" id="CHEBI:53753"/>
        <dbReference type="ChEBI" id="CHEBI:57287"/>
        <dbReference type="ChEBI" id="CHEBI:57387"/>
    </reaction>
    <physiologicalReaction direction="left-to-right" evidence="18">
        <dbReference type="Rhea" id="RHEA:38220"/>
    </physiologicalReaction>
</comment>
<comment type="catalytic activity">
    <reaction evidence="4">
        <text>hexadecane-1,2-diol + 2 hexadecanoyl-CoA = 1,2-O,O-dihexadecanoyl-1,2-hexadecanediol + 2 CoA</text>
        <dbReference type="Rhea" id="RHEA:38211"/>
        <dbReference type="ChEBI" id="CHEBI:57287"/>
        <dbReference type="ChEBI" id="CHEBI:57379"/>
        <dbReference type="ChEBI" id="CHEBI:75586"/>
        <dbReference type="ChEBI" id="CHEBI:75608"/>
    </reaction>
    <physiologicalReaction direction="left-to-right" evidence="4">
        <dbReference type="Rhea" id="RHEA:38212"/>
    </physiologicalReaction>
</comment>
<comment type="catalytic activity">
    <reaction evidence="20">
        <text>1-O-(9Z-octadecenyl)-glycerol + (9Z)-octadecenoyl-CoA = 1-O-(9Z-octadecyl)-3-(9Z-octadecenoyl)-glycerol + CoA</text>
        <dbReference type="Rhea" id="RHEA:55340"/>
        <dbReference type="ChEBI" id="CHEBI:34116"/>
        <dbReference type="ChEBI" id="CHEBI:57287"/>
        <dbReference type="ChEBI" id="CHEBI:57387"/>
        <dbReference type="ChEBI" id="CHEBI:197429"/>
    </reaction>
    <physiologicalReaction direction="left-to-right" evidence="20">
        <dbReference type="Rhea" id="RHEA:55341"/>
    </physiologicalReaction>
</comment>
<feature type="region of interest" description="Disordered" evidence="31">
    <location>
        <begin position="1"/>
        <end position="34"/>
    </location>
</feature>
<accession>A0A811L2W9</accession>
<keyword evidence="13 29" id="KW-0256">Endoplasmic reticulum</keyword>
<comment type="pathway">
    <text evidence="9">Lipid metabolism; glycerolipid metabolism.</text>
</comment>
<evidence type="ECO:0000256" key="14">
    <source>
        <dbReference type="ARBA" id="ARBA00022989"/>
    </source>
</evidence>
<feature type="transmembrane region" description="Helical" evidence="32">
    <location>
        <begin position="169"/>
        <end position="191"/>
    </location>
</feature>
<evidence type="ECO:0000256" key="9">
    <source>
        <dbReference type="ARBA" id="ARBA00005175"/>
    </source>
</evidence>
<comment type="catalytic activity">
    <reaction evidence="3">
        <text>13-cis-retinol + hexadecanoyl-CoA = 13-cis-retinyl hexadecanoate + CoA</text>
        <dbReference type="Rhea" id="RHEA:55296"/>
        <dbReference type="ChEBI" id="CHEBI:45479"/>
        <dbReference type="ChEBI" id="CHEBI:57287"/>
        <dbReference type="ChEBI" id="CHEBI:57379"/>
        <dbReference type="ChEBI" id="CHEBI:138722"/>
    </reaction>
    <physiologicalReaction direction="left-to-right" evidence="3">
        <dbReference type="Rhea" id="RHEA:55297"/>
    </physiologicalReaction>
</comment>
<dbReference type="PIRSF" id="PIRSF500231">
    <property type="entry name" value="Oat_dag"/>
    <property type="match status" value="1"/>
</dbReference>
<organism evidence="33 34">
    <name type="scientific">Bursaphelenchus okinawaensis</name>
    <dbReference type="NCBI Taxonomy" id="465554"/>
    <lineage>
        <taxon>Eukaryota</taxon>
        <taxon>Metazoa</taxon>
        <taxon>Ecdysozoa</taxon>
        <taxon>Nematoda</taxon>
        <taxon>Chromadorea</taxon>
        <taxon>Rhabditida</taxon>
        <taxon>Tylenchina</taxon>
        <taxon>Tylenchomorpha</taxon>
        <taxon>Aphelenchoidea</taxon>
        <taxon>Aphelenchoididae</taxon>
        <taxon>Bursaphelenchus</taxon>
    </lineage>
</organism>
<comment type="catalytic activity">
    <reaction evidence="22">
        <text>2-(9Z-octadecenoyl)-glycerol + (9Z)-octadecenoyl-CoA = 1,2-di-(9Z-octadecenoyl)-sn-glycerol + CoA</text>
        <dbReference type="Rhea" id="RHEA:37911"/>
        <dbReference type="ChEBI" id="CHEBI:52333"/>
        <dbReference type="ChEBI" id="CHEBI:57287"/>
        <dbReference type="ChEBI" id="CHEBI:57387"/>
        <dbReference type="ChEBI" id="CHEBI:73990"/>
    </reaction>
    <physiologicalReaction direction="left-to-right" evidence="22">
        <dbReference type="Rhea" id="RHEA:37912"/>
    </physiologicalReaction>
</comment>
<keyword evidence="12 32" id="KW-0812">Transmembrane</keyword>
<evidence type="ECO:0000256" key="28">
    <source>
        <dbReference type="ARBA" id="ARBA00049549"/>
    </source>
</evidence>
<comment type="catalytic activity">
    <reaction evidence="19">
        <text>1-O-(9Z-octadecyl)-3-(9Z-octadecenoyl)-glycerol + (9Z)-octadecenoyl-CoA = 1-O-(9Z-octadecenyl)-2,3-di-(9Z-octadecenoyl)glycerol + CoA</text>
        <dbReference type="Rhea" id="RHEA:55344"/>
        <dbReference type="ChEBI" id="CHEBI:57287"/>
        <dbReference type="ChEBI" id="CHEBI:57387"/>
        <dbReference type="ChEBI" id="CHEBI:138735"/>
        <dbReference type="ChEBI" id="CHEBI:197429"/>
    </reaction>
    <physiologicalReaction direction="left-to-right" evidence="19">
        <dbReference type="Rhea" id="RHEA:55345"/>
    </physiologicalReaction>
</comment>
<feature type="transmembrane region" description="Helical" evidence="32">
    <location>
        <begin position="248"/>
        <end position="266"/>
    </location>
</feature>
<comment type="catalytic activity">
    <reaction evidence="21">
        <text>2,3-di-(9Z)-octadecenoyl-sn-glycerol + (9Z)-octadecenoyl-CoA = 1,2,3-tri-(9Z-octadecenoyl)-glycerol + CoA</text>
        <dbReference type="Rhea" id="RHEA:38439"/>
        <dbReference type="ChEBI" id="CHEBI:53753"/>
        <dbReference type="ChEBI" id="CHEBI:57287"/>
        <dbReference type="ChEBI" id="CHEBI:57387"/>
        <dbReference type="ChEBI" id="CHEBI:75824"/>
    </reaction>
    <physiologicalReaction direction="left-to-right" evidence="21">
        <dbReference type="Rhea" id="RHEA:38440"/>
    </physiologicalReaction>
</comment>
<evidence type="ECO:0000256" key="22">
    <source>
        <dbReference type="ARBA" id="ARBA00048135"/>
    </source>
</evidence>
<feature type="transmembrane region" description="Helical" evidence="32">
    <location>
        <begin position="422"/>
        <end position="440"/>
    </location>
</feature>
<dbReference type="AlphaFoldDB" id="A0A811L2W9"/>
<feature type="transmembrane region" description="Helical" evidence="32">
    <location>
        <begin position="298"/>
        <end position="316"/>
    </location>
</feature>
<comment type="subunit">
    <text evidence="17">Homodimer or homotetramer; both forms have similar enzymatic activities.</text>
</comment>
<dbReference type="GO" id="GO:0050252">
    <property type="term" value="F:retinol O-fatty-acyltransferase activity"/>
    <property type="evidence" value="ECO:0007669"/>
    <property type="project" value="UniProtKB-EC"/>
</dbReference>
<evidence type="ECO:0000256" key="18">
    <source>
        <dbReference type="ARBA" id="ARBA00047367"/>
    </source>
</evidence>
<comment type="caution">
    <text evidence="33">The sequence shown here is derived from an EMBL/GenBank/DDBJ whole genome shotgun (WGS) entry which is preliminary data.</text>
</comment>
<keyword evidence="34" id="KW-1185">Reference proteome</keyword>
<evidence type="ECO:0000256" key="16">
    <source>
        <dbReference type="ARBA" id="ARBA00023315"/>
    </source>
</evidence>
<dbReference type="GO" id="GO:0005789">
    <property type="term" value="C:endoplasmic reticulum membrane"/>
    <property type="evidence" value="ECO:0007669"/>
    <property type="project" value="UniProtKB-SubCell"/>
</dbReference>
<evidence type="ECO:0000256" key="6">
    <source>
        <dbReference type="ARBA" id="ARBA00001349"/>
    </source>
</evidence>
<evidence type="ECO:0000256" key="4">
    <source>
        <dbReference type="ARBA" id="ARBA00001118"/>
    </source>
</evidence>
<feature type="transmembrane region" description="Helical" evidence="32">
    <location>
        <begin position="392"/>
        <end position="410"/>
    </location>
</feature>
<feature type="compositionally biased region" description="Basic residues" evidence="31">
    <location>
        <begin position="1"/>
        <end position="10"/>
    </location>
</feature>
<comment type="catalytic activity">
    <reaction evidence="7">
        <text>all-trans-retinol + hexadecanoyl-CoA = all-trans-retinyl hexadecanoate + CoA</text>
        <dbReference type="Rhea" id="RHEA:38175"/>
        <dbReference type="ChEBI" id="CHEBI:17336"/>
        <dbReference type="ChEBI" id="CHEBI:17616"/>
        <dbReference type="ChEBI" id="CHEBI:57287"/>
        <dbReference type="ChEBI" id="CHEBI:57379"/>
    </reaction>
    <physiologicalReaction direction="left-to-right" evidence="7">
        <dbReference type="Rhea" id="RHEA:38176"/>
    </physiologicalReaction>
</comment>
<dbReference type="InterPro" id="IPR004299">
    <property type="entry name" value="MBOAT_fam"/>
</dbReference>
<dbReference type="InterPro" id="IPR027251">
    <property type="entry name" value="Diacylglycerol_acylTrfase1"/>
</dbReference>
<dbReference type="EMBL" id="CAJFDH010000005">
    <property type="protein sequence ID" value="CAD5223445.1"/>
    <property type="molecule type" value="Genomic_DNA"/>
</dbReference>
<dbReference type="GO" id="GO:0019432">
    <property type="term" value="P:triglyceride biosynthetic process"/>
    <property type="evidence" value="ECO:0007669"/>
    <property type="project" value="InterPro"/>
</dbReference>
<dbReference type="OrthoDB" id="10039049at2759"/>
<keyword evidence="15 29" id="KW-0472">Membrane</keyword>
<name>A0A811L2W9_9BILA</name>
<comment type="catalytic activity">
    <reaction evidence="5">
        <text>2-(9Z-octadecenoyl)-glycerol + hexadecanoyl-CoA = 1-hexadecanoyl-2-(9Z-octadecenoyl)-sn-glycerol + CoA</text>
        <dbReference type="Rhea" id="RHEA:38071"/>
        <dbReference type="ChEBI" id="CHEBI:57287"/>
        <dbReference type="ChEBI" id="CHEBI:57379"/>
        <dbReference type="ChEBI" id="CHEBI:73990"/>
        <dbReference type="ChEBI" id="CHEBI:75466"/>
    </reaction>
    <physiologicalReaction direction="left-to-right" evidence="5">
        <dbReference type="Rhea" id="RHEA:38072"/>
    </physiologicalReaction>
</comment>
<feature type="transmembrane region" description="Helical" evidence="32">
    <location>
        <begin position="363"/>
        <end position="380"/>
    </location>
</feature>
<feature type="transmembrane region" description="Helical" evidence="32">
    <location>
        <begin position="62"/>
        <end position="83"/>
    </location>
</feature>
<dbReference type="InterPro" id="IPR014371">
    <property type="entry name" value="Oat_ACAT_DAG_ARE"/>
</dbReference>
<comment type="catalytic activity">
    <reaction evidence="28">
        <text>1,3-di-(9Z-octadecenoyl)-glycerol + (9Z)-octadecenoyl-CoA = 1,2,3-tri-(9Z-octadecenoyl)-glycerol + CoA</text>
        <dbReference type="Rhea" id="RHEA:38435"/>
        <dbReference type="ChEBI" id="CHEBI:53753"/>
        <dbReference type="ChEBI" id="CHEBI:57287"/>
        <dbReference type="ChEBI" id="CHEBI:57387"/>
        <dbReference type="ChEBI" id="CHEBI:75735"/>
    </reaction>
    <physiologicalReaction direction="left-to-right" evidence="28">
        <dbReference type="Rhea" id="RHEA:38436"/>
    </physiologicalReaction>
</comment>
<evidence type="ECO:0000256" key="27">
    <source>
        <dbReference type="ARBA" id="ARBA00049168"/>
    </source>
</evidence>
<dbReference type="Proteomes" id="UP000614601">
    <property type="component" value="Unassembled WGS sequence"/>
</dbReference>
<comment type="similarity">
    <text evidence="10 29">Belongs to the membrane-bound acyltransferase family. Sterol o-acyltransferase subfamily.</text>
</comment>
<evidence type="ECO:0000256" key="11">
    <source>
        <dbReference type="ARBA" id="ARBA00022679"/>
    </source>
</evidence>
<evidence type="ECO:0000256" key="10">
    <source>
        <dbReference type="ARBA" id="ARBA00009010"/>
    </source>
</evidence>
<dbReference type="Proteomes" id="UP000783686">
    <property type="component" value="Unassembled WGS sequence"/>
</dbReference>
<evidence type="ECO:0000256" key="29">
    <source>
        <dbReference type="PIRNR" id="PIRNR000439"/>
    </source>
</evidence>
<comment type="catalytic activity">
    <reaction evidence="26">
        <text>hexadecan-1-ol + hexadecanoyl-CoA = hexadecyl hexadecanoate + CoA</text>
        <dbReference type="Rhea" id="RHEA:38167"/>
        <dbReference type="ChEBI" id="CHEBI:16125"/>
        <dbReference type="ChEBI" id="CHEBI:57287"/>
        <dbReference type="ChEBI" id="CHEBI:57379"/>
        <dbReference type="ChEBI" id="CHEBI:75584"/>
    </reaction>
    <physiologicalReaction direction="left-to-right" evidence="26">
        <dbReference type="Rhea" id="RHEA:38168"/>
    </physiologicalReaction>
</comment>
<comment type="catalytic activity">
    <reaction evidence="6">
        <text>1,2-di-(9Z-octadecenoyl)-sn-glycerol + hexadecanoyl-CoA = 1,2-di-(9Z)-octadecenoyl-3-hexadecanoyl-sn-glycerol + CoA</text>
        <dbReference type="Rhea" id="RHEA:38163"/>
        <dbReference type="ChEBI" id="CHEBI:52333"/>
        <dbReference type="ChEBI" id="CHEBI:57287"/>
        <dbReference type="ChEBI" id="CHEBI:57379"/>
        <dbReference type="ChEBI" id="CHEBI:75583"/>
    </reaction>
    <physiologicalReaction direction="left-to-right" evidence="6">
        <dbReference type="Rhea" id="RHEA:38164"/>
    </physiologicalReaction>
</comment>
<keyword evidence="11 29" id="KW-0808">Transferase</keyword>
<evidence type="ECO:0000256" key="12">
    <source>
        <dbReference type="ARBA" id="ARBA00022692"/>
    </source>
</evidence>
<evidence type="ECO:0000313" key="34">
    <source>
        <dbReference type="Proteomes" id="UP000614601"/>
    </source>
</evidence>
<evidence type="ECO:0000256" key="32">
    <source>
        <dbReference type="SAM" id="Phobius"/>
    </source>
</evidence>
<comment type="catalytic activity">
    <reaction evidence="2">
        <text>all-trans-retinol + an acyl-CoA = an all-trans-retinyl ester + CoA</text>
        <dbReference type="Rhea" id="RHEA:11488"/>
        <dbReference type="ChEBI" id="CHEBI:17336"/>
        <dbReference type="ChEBI" id="CHEBI:57287"/>
        <dbReference type="ChEBI" id="CHEBI:58342"/>
        <dbReference type="ChEBI" id="CHEBI:63410"/>
        <dbReference type="EC" id="2.3.1.76"/>
    </reaction>
    <physiologicalReaction direction="left-to-right" evidence="2">
        <dbReference type="Rhea" id="RHEA:11489"/>
    </physiologicalReaction>
</comment>
<comment type="catalytic activity">
    <reaction evidence="24">
        <text>an acyl-CoA + a 1,2-diacyl-sn-glycerol = a triacyl-sn-glycerol + CoA</text>
        <dbReference type="Rhea" id="RHEA:10868"/>
        <dbReference type="ChEBI" id="CHEBI:17815"/>
        <dbReference type="ChEBI" id="CHEBI:57287"/>
        <dbReference type="ChEBI" id="CHEBI:58342"/>
        <dbReference type="ChEBI" id="CHEBI:64615"/>
        <dbReference type="EC" id="2.3.1.20"/>
    </reaction>
    <physiologicalReaction direction="left-to-right" evidence="24">
        <dbReference type="Rhea" id="RHEA:10869"/>
    </physiologicalReaction>
</comment>
<dbReference type="PANTHER" id="PTHR10408:SF7">
    <property type="entry name" value="DIACYLGLYCEROL O-ACYLTRANSFERASE 1"/>
    <property type="match status" value="1"/>
</dbReference>
<evidence type="ECO:0000256" key="2">
    <source>
        <dbReference type="ARBA" id="ARBA00000633"/>
    </source>
</evidence>
<evidence type="ECO:0000256" key="15">
    <source>
        <dbReference type="ARBA" id="ARBA00023136"/>
    </source>
</evidence>
<evidence type="ECO:0000256" key="19">
    <source>
        <dbReference type="ARBA" id="ARBA00047609"/>
    </source>
</evidence>
<proteinExistence type="inferred from homology"/>